<accession>A0ABQ9I819</accession>
<evidence type="ECO:0000313" key="2">
    <source>
        <dbReference type="EMBL" id="KAJ8892784.1"/>
    </source>
</evidence>
<evidence type="ECO:0000313" key="3">
    <source>
        <dbReference type="Proteomes" id="UP001159363"/>
    </source>
</evidence>
<dbReference type="EMBL" id="JARBHB010000002">
    <property type="protein sequence ID" value="KAJ8892784.1"/>
    <property type="molecule type" value="Genomic_DNA"/>
</dbReference>
<protein>
    <submittedName>
        <fullName evidence="2">Uncharacterized protein</fullName>
    </submittedName>
</protein>
<proteinExistence type="predicted"/>
<gene>
    <name evidence="2" type="ORF">PR048_005365</name>
</gene>
<evidence type="ECO:0000256" key="1">
    <source>
        <dbReference type="SAM" id="MobiDB-lite"/>
    </source>
</evidence>
<name>A0ABQ9I819_9NEOP</name>
<sequence>MLDTRFGGSSAAENKCKPTCCEIMRCPLLALEKILAKKCLSRVMGPEPSAPLSWLGIINTPLLFWGKTGNFLVKRKIVKEKGIFSSKLVDFEGRKGNFEETDTLPYKIVPLQIFEVGKPSLPKLKLITTEDNVPNPTSVMYEVTHQFCVRVADLALIDFHFPRDTADKHAAEDGRSTFFDHSSGVEGDVGYVKPVLRKDCVCHECRWLHSLERLTHNRVSATSATALLTKMRCSCLKRSERTIFILLRREEKVHDNLSVSLSGVANSIGDYTGARGVATPPPLNFSVNKKGHHLICVVTYSIMTETQCTRCAVCSDKALGVRLSVARIAPCVITLNAQPSVVAAASMFNLGHPGVDSGVRCADRSIYALCNSGIIFISGEKCVKFVLRWVRRKMVFSGAGHSFIRSTLVVQADITSFWPFHHLERCSLSALHKLYELPYLPKEFLLTYIRYELLAVFKYLPIYLQLDKDIYDCMPCKKCFKGRTMSIPDSPHSWSWCESWPLNKMNGSADQVTTDLMQLITSGLRCSTSFTSTTCNEWLPAHESAECDGKKHRLIPDEEADTIPFVERTMAFHNLPCEVKTSSPDEYRKRQCLSIEPCESDMLMHAAERNVVVSFTIMVVRGDARRAWDDPEASRFAALAGWGRSSPVDRKPNSGAAVSQWLENPIVGPQKHQSLDHDDVHQSPVDHPPHNSSTADLALTVGSATFVSPMVGPLPTASPTSTALRICTAGRHLQSLALTLYSAMSVRLTDSSLLGSRMLLRFVPHLGQLHGTILCVGGSRQVGRGDDLASGAGQLRLQCHVEHGTGRSFWTIKLKLCWFVGDWIMCETAMLHATTITGLCVRVKITIFCDETVFNGAIVRLGICVTVHRTECINHLMYSRNLSIHDPRTKHTICAAAVNFSMRVSRQVMASHRHVRHVLVVIKFYQLAQEARTAHRWFQLRFCTSRSAISSTQACHVNQSLWILHQQDTQHVSYLMVWNIAIVPLQFMEALGQSVFRILACLVQEFPRISGAEGACVHFAIFIIGHCHLLEHIAALALEALQITVHPDTN</sequence>
<feature type="region of interest" description="Disordered" evidence="1">
    <location>
        <begin position="669"/>
        <end position="694"/>
    </location>
</feature>
<dbReference type="Proteomes" id="UP001159363">
    <property type="component" value="Chromosome 2"/>
</dbReference>
<keyword evidence="3" id="KW-1185">Reference proteome</keyword>
<comment type="caution">
    <text evidence="2">The sequence shown here is derived from an EMBL/GenBank/DDBJ whole genome shotgun (WGS) entry which is preliminary data.</text>
</comment>
<organism evidence="2 3">
    <name type="scientific">Dryococelus australis</name>
    <dbReference type="NCBI Taxonomy" id="614101"/>
    <lineage>
        <taxon>Eukaryota</taxon>
        <taxon>Metazoa</taxon>
        <taxon>Ecdysozoa</taxon>
        <taxon>Arthropoda</taxon>
        <taxon>Hexapoda</taxon>
        <taxon>Insecta</taxon>
        <taxon>Pterygota</taxon>
        <taxon>Neoptera</taxon>
        <taxon>Polyneoptera</taxon>
        <taxon>Phasmatodea</taxon>
        <taxon>Verophasmatodea</taxon>
        <taxon>Anareolatae</taxon>
        <taxon>Phasmatidae</taxon>
        <taxon>Eurycanthinae</taxon>
        <taxon>Dryococelus</taxon>
    </lineage>
</organism>
<reference evidence="2 3" key="1">
    <citation type="submission" date="2023-02" db="EMBL/GenBank/DDBJ databases">
        <title>LHISI_Scaffold_Assembly.</title>
        <authorList>
            <person name="Stuart O.P."/>
            <person name="Cleave R."/>
            <person name="Magrath M.J.L."/>
            <person name="Mikheyev A.S."/>
        </authorList>
    </citation>
    <scope>NUCLEOTIDE SEQUENCE [LARGE SCALE GENOMIC DNA]</scope>
    <source>
        <strain evidence="2">Daus_M_001</strain>
        <tissue evidence="2">Leg muscle</tissue>
    </source>
</reference>